<dbReference type="OrthoDB" id="2339353at2759"/>
<name>A0A8H7SDZ8_9FUNG</name>
<reference evidence="3 4" key="1">
    <citation type="submission" date="2020-12" db="EMBL/GenBank/DDBJ databases">
        <title>Metabolic potential, ecology and presence of endohyphal bacteria is reflected in genomic diversity of Mucoromycotina.</title>
        <authorList>
            <person name="Muszewska A."/>
            <person name="Okrasinska A."/>
            <person name="Steczkiewicz K."/>
            <person name="Drgas O."/>
            <person name="Orlowska M."/>
            <person name="Perlinska-Lenart U."/>
            <person name="Aleksandrzak-Piekarczyk T."/>
            <person name="Szatraj K."/>
            <person name="Zielenkiewicz U."/>
            <person name="Pilsyk S."/>
            <person name="Malc E."/>
            <person name="Mieczkowski P."/>
            <person name="Kruszewska J.S."/>
            <person name="Biernat P."/>
            <person name="Pawlowska J."/>
        </authorList>
    </citation>
    <scope>NUCLEOTIDE SEQUENCE [LARGE SCALE GENOMIC DNA]</scope>
    <source>
        <strain evidence="3 4">CBS 142.35</strain>
    </source>
</reference>
<dbReference type="Proteomes" id="UP000646827">
    <property type="component" value="Unassembled WGS sequence"/>
</dbReference>
<feature type="compositionally biased region" description="Polar residues" evidence="1">
    <location>
        <begin position="375"/>
        <end position="386"/>
    </location>
</feature>
<keyword evidence="2" id="KW-1133">Transmembrane helix</keyword>
<feature type="transmembrane region" description="Helical" evidence="2">
    <location>
        <begin position="241"/>
        <end position="262"/>
    </location>
</feature>
<gene>
    <name evidence="3" type="ORF">INT45_002068</name>
</gene>
<evidence type="ECO:0000256" key="2">
    <source>
        <dbReference type="SAM" id="Phobius"/>
    </source>
</evidence>
<feature type="region of interest" description="Disordered" evidence="1">
    <location>
        <begin position="336"/>
        <end position="391"/>
    </location>
</feature>
<protein>
    <submittedName>
        <fullName evidence="3">Uncharacterized protein</fullName>
    </submittedName>
</protein>
<dbReference type="AlphaFoldDB" id="A0A8H7SDZ8"/>
<evidence type="ECO:0000313" key="4">
    <source>
        <dbReference type="Proteomes" id="UP000646827"/>
    </source>
</evidence>
<keyword evidence="2" id="KW-0472">Membrane</keyword>
<keyword evidence="2" id="KW-0812">Transmembrane</keyword>
<proteinExistence type="predicted"/>
<sequence length="431" mass="48835">MKLFVEGLLHLFDNPARKELGDSYPLPQIEMCSENSSMTIVRCDLMHMNWSMSTIPNCYDYIAAGEASDTLSRCYLFDSGDTFKYGVVEDYEPTASNIRRIDIYWKVDLILNSSLASISVPSITMELYTEGFSRWALPDYVPKLLEKDIIFGGSRLINSENTTSTILFTSNLYRAIKPGDLLSMLGFGPDYIEFPRVEATHLEWPLQENEDVTRGDYHGIFNVQMAKAGLDIQSERRQHTILSAIALAGGAYGAFSTLYILLFGKLRLSPFGVFHQIPIIALCTVKAIHNKRCKNSRLNDDDLNDSKTDQFLLDDPAQPSKLDNIYISTFTNIPADSGTNQQSHSSSGNDRSVQLTDSSTSWDRDCRSDDGSSCANNNGEQSSQNPNHDENPATIKRIHQLERQVSELQHVLREYYIDMNYLDNHRNMRRR</sequence>
<organism evidence="3 4">
    <name type="scientific">Circinella minor</name>
    <dbReference type="NCBI Taxonomy" id="1195481"/>
    <lineage>
        <taxon>Eukaryota</taxon>
        <taxon>Fungi</taxon>
        <taxon>Fungi incertae sedis</taxon>
        <taxon>Mucoromycota</taxon>
        <taxon>Mucoromycotina</taxon>
        <taxon>Mucoromycetes</taxon>
        <taxon>Mucorales</taxon>
        <taxon>Lichtheimiaceae</taxon>
        <taxon>Circinella</taxon>
    </lineage>
</organism>
<evidence type="ECO:0000313" key="3">
    <source>
        <dbReference type="EMBL" id="KAG2227830.1"/>
    </source>
</evidence>
<keyword evidence="4" id="KW-1185">Reference proteome</keyword>
<dbReference type="EMBL" id="JAEPRB010000004">
    <property type="protein sequence ID" value="KAG2227830.1"/>
    <property type="molecule type" value="Genomic_DNA"/>
</dbReference>
<accession>A0A8H7SDZ8</accession>
<comment type="caution">
    <text evidence="3">The sequence shown here is derived from an EMBL/GenBank/DDBJ whole genome shotgun (WGS) entry which is preliminary data.</text>
</comment>
<feature type="compositionally biased region" description="Polar residues" evidence="1">
    <location>
        <begin position="336"/>
        <end position="360"/>
    </location>
</feature>
<evidence type="ECO:0000256" key="1">
    <source>
        <dbReference type="SAM" id="MobiDB-lite"/>
    </source>
</evidence>